<gene>
    <name evidence="1" type="ORF">Taro_034133</name>
</gene>
<dbReference type="Proteomes" id="UP000652761">
    <property type="component" value="Unassembled WGS sequence"/>
</dbReference>
<protein>
    <submittedName>
        <fullName evidence="1">Uncharacterized protein</fullName>
    </submittedName>
</protein>
<dbReference type="AlphaFoldDB" id="A0A843VQH1"/>
<accession>A0A843VQH1</accession>
<sequence>MTNFVDHLYPMVVYSMHEWGDPHHMLSGQLKPSSFQIINVAGNKQRNIGLCTPTHGVSSLGSSGNNSASTLLSLVMARRHMTCITGLGTIGKWEEVENCSSSKGSASNNW</sequence>
<reference evidence="1" key="1">
    <citation type="submission" date="2017-07" db="EMBL/GenBank/DDBJ databases">
        <title>Taro Niue Genome Assembly and Annotation.</title>
        <authorList>
            <person name="Atibalentja N."/>
            <person name="Keating K."/>
            <person name="Fields C.J."/>
        </authorList>
    </citation>
    <scope>NUCLEOTIDE SEQUENCE</scope>
    <source>
        <strain evidence="1">Niue_2</strain>
        <tissue evidence="1">Leaf</tissue>
    </source>
</reference>
<comment type="caution">
    <text evidence="1">The sequence shown here is derived from an EMBL/GenBank/DDBJ whole genome shotgun (WGS) entry which is preliminary data.</text>
</comment>
<keyword evidence="2" id="KW-1185">Reference proteome</keyword>
<evidence type="ECO:0000313" key="1">
    <source>
        <dbReference type="EMBL" id="MQM01373.1"/>
    </source>
</evidence>
<evidence type="ECO:0000313" key="2">
    <source>
        <dbReference type="Proteomes" id="UP000652761"/>
    </source>
</evidence>
<proteinExistence type="predicted"/>
<dbReference type="EMBL" id="NMUH01002668">
    <property type="protein sequence ID" value="MQM01373.1"/>
    <property type="molecule type" value="Genomic_DNA"/>
</dbReference>
<name>A0A843VQH1_COLES</name>
<organism evidence="1 2">
    <name type="scientific">Colocasia esculenta</name>
    <name type="common">Wild taro</name>
    <name type="synonym">Arum esculentum</name>
    <dbReference type="NCBI Taxonomy" id="4460"/>
    <lineage>
        <taxon>Eukaryota</taxon>
        <taxon>Viridiplantae</taxon>
        <taxon>Streptophyta</taxon>
        <taxon>Embryophyta</taxon>
        <taxon>Tracheophyta</taxon>
        <taxon>Spermatophyta</taxon>
        <taxon>Magnoliopsida</taxon>
        <taxon>Liliopsida</taxon>
        <taxon>Araceae</taxon>
        <taxon>Aroideae</taxon>
        <taxon>Colocasieae</taxon>
        <taxon>Colocasia</taxon>
    </lineage>
</organism>
<dbReference type="OrthoDB" id="5984008at2759"/>